<reference evidence="2 3" key="1">
    <citation type="submission" date="2019-05" db="EMBL/GenBank/DDBJ databases">
        <title>Hymenobacter edaphi sp. nov., isolated from abandoned arsenic-contaminated farmland soil.</title>
        <authorList>
            <person name="Nie L."/>
        </authorList>
    </citation>
    <scope>NUCLEOTIDE SEQUENCE [LARGE SCALE GENOMIC DNA]</scope>
    <source>
        <strain evidence="2 3">1-3-3-8</strain>
    </source>
</reference>
<feature type="transmembrane region" description="Helical" evidence="1">
    <location>
        <begin position="43"/>
        <end position="63"/>
    </location>
</feature>
<feature type="transmembrane region" description="Helical" evidence="1">
    <location>
        <begin position="139"/>
        <end position="167"/>
    </location>
</feature>
<protein>
    <recommendedName>
        <fullName evidence="4">Phosphatase PAP2 family protein</fullName>
    </recommendedName>
</protein>
<dbReference type="EMBL" id="VAJM01000014">
    <property type="protein sequence ID" value="TLM89156.1"/>
    <property type="molecule type" value="Genomic_DNA"/>
</dbReference>
<comment type="caution">
    <text evidence="2">The sequence shown here is derived from an EMBL/GenBank/DDBJ whole genome shotgun (WGS) entry which is preliminary data.</text>
</comment>
<keyword evidence="1" id="KW-0472">Membrane</keyword>
<organism evidence="2 3">
    <name type="scientific">Hymenobacter jeollabukensis</name>
    <dbReference type="NCBI Taxonomy" id="2025313"/>
    <lineage>
        <taxon>Bacteria</taxon>
        <taxon>Pseudomonadati</taxon>
        <taxon>Bacteroidota</taxon>
        <taxon>Cytophagia</taxon>
        <taxon>Cytophagales</taxon>
        <taxon>Hymenobacteraceae</taxon>
        <taxon>Hymenobacter</taxon>
    </lineage>
</organism>
<evidence type="ECO:0000313" key="2">
    <source>
        <dbReference type="EMBL" id="TLM89156.1"/>
    </source>
</evidence>
<keyword evidence="3" id="KW-1185">Reference proteome</keyword>
<dbReference type="AlphaFoldDB" id="A0A5R8WJY9"/>
<evidence type="ECO:0000313" key="3">
    <source>
        <dbReference type="Proteomes" id="UP000305517"/>
    </source>
</evidence>
<dbReference type="Proteomes" id="UP000305517">
    <property type="component" value="Unassembled WGS sequence"/>
</dbReference>
<dbReference type="RefSeq" id="WP_138080880.1">
    <property type="nucleotide sequence ID" value="NZ_VAJM01000014.1"/>
</dbReference>
<accession>A0A5R8WJY9</accession>
<feature type="transmembrane region" description="Helical" evidence="1">
    <location>
        <begin position="179"/>
        <end position="197"/>
    </location>
</feature>
<evidence type="ECO:0000256" key="1">
    <source>
        <dbReference type="SAM" id="Phobius"/>
    </source>
</evidence>
<sequence length="198" mass="20420">MHNTAPEAGPRLKLLATVVSGLGHPLLTAALFVGAVASRQSGTWVAGAVVGGVVLPVAAWNYWRVRRGQYTNFDVSAREQRHSFYPVLLTLLALATGSTWLVGTPIAWRAGLAVALGLILLCYLLNFRLKVSLHAALSFFLAGGVGLLAGAGWGLGAALLAGLVAASRLVLRRHTGPEVLVGASVGIGAAGVLGWLLG</sequence>
<feature type="transmembrane region" description="Helical" evidence="1">
    <location>
        <begin position="84"/>
        <end position="102"/>
    </location>
</feature>
<evidence type="ECO:0008006" key="4">
    <source>
        <dbReference type="Google" id="ProtNLM"/>
    </source>
</evidence>
<keyword evidence="1" id="KW-0812">Transmembrane</keyword>
<feature type="transmembrane region" description="Helical" evidence="1">
    <location>
        <begin position="12"/>
        <end position="37"/>
    </location>
</feature>
<proteinExistence type="predicted"/>
<dbReference type="OrthoDB" id="966117at2"/>
<gene>
    <name evidence="2" type="ORF">FDY95_21540</name>
</gene>
<keyword evidence="1" id="KW-1133">Transmembrane helix</keyword>
<name>A0A5R8WJY9_9BACT</name>
<feature type="transmembrane region" description="Helical" evidence="1">
    <location>
        <begin position="108"/>
        <end position="127"/>
    </location>
</feature>